<evidence type="ECO:0000256" key="1">
    <source>
        <dbReference type="ARBA" id="ARBA00004417"/>
    </source>
</evidence>
<dbReference type="Proteomes" id="UP000317663">
    <property type="component" value="Unassembled WGS sequence"/>
</dbReference>
<name>A0A502G9B3_9GAMM</name>
<gene>
    <name evidence="11" type="ORF">EAH77_17710</name>
</gene>
<dbReference type="SMART" id="SM00382">
    <property type="entry name" value="AAA"/>
    <property type="match status" value="2"/>
</dbReference>
<evidence type="ECO:0000313" key="12">
    <source>
        <dbReference type="Proteomes" id="UP000317663"/>
    </source>
</evidence>
<evidence type="ECO:0000313" key="11">
    <source>
        <dbReference type="EMBL" id="TPG58747.1"/>
    </source>
</evidence>
<comment type="subcellular location">
    <subcellularLocation>
        <location evidence="1">Cell inner membrane</location>
        <topology evidence="1">Peripheral membrane protein</topology>
    </subcellularLocation>
</comment>
<dbReference type="Gene3D" id="3.40.50.300">
    <property type="entry name" value="P-loop containing nucleotide triphosphate hydrolases"/>
    <property type="match status" value="2"/>
</dbReference>
<dbReference type="InterPro" id="IPR027417">
    <property type="entry name" value="P-loop_NTPase"/>
</dbReference>
<keyword evidence="3" id="KW-1003">Cell membrane</keyword>
<dbReference type="GO" id="GO:0016887">
    <property type="term" value="F:ATP hydrolysis activity"/>
    <property type="evidence" value="ECO:0007669"/>
    <property type="project" value="InterPro"/>
</dbReference>
<evidence type="ECO:0000256" key="9">
    <source>
        <dbReference type="ARBA" id="ARBA00023136"/>
    </source>
</evidence>
<dbReference type="OrthoDB" id="9776369at2"/>
<evidence type="ECO:0000256" key="7">
    <source>
        <dbReference type="ARBA" id="ARBA00022840"/>
    </source>
</evidence>
<keyword evidence="5" id="KW-0677">Repeat</keyword>
<dbReference type="GO" id="GO:0005524">
    <property type="term" value="F:ATP binding"/>
    <property type="evidence" value="ECO:0007669"/>
    <property type="project" value="UniProtKB-KW"/>
</dbReference>
<sequence length="527" mass="57199">MTRFTPTETDAVVELRGICKQFGKVQANDRVDMTIAAGEIVALLGENGAGKSTLMQILYGLYQADTGDIFVEGQRVSIKDPGDAIRLGIGMVHQEFMLVQPMSVVENVILGLKETRSGYLDLRSAAKRLQEISDQHGLAVDPWAKVQHLPIGVQQRVEILKLLYRDAKVLILDEPTAVLTPREKEGLFATLDSLRAEGRSVVIVTHKLYEIMAVADRVCVMRSGKMVESVAVNDTSETDLARRMVGRDVLLRVEKTAQAPGEEVLHIDNIAMRDEAGNQKIWRVALKVRAGEILGIAGVDGNGQSELADALLNLRPIEAGRIVLGGVDISDYTPAQRRAAGMGFIPADRRGVGSVTSMSISDNAILGAPRQHTRARGWLFRKKAITAKAQEIVNHFRVVTPDLEFEAGKLSGGNLQKLILGREVLRRPRVLVVEQPTRGLDVGAVEAVWQALLEARQQGCAIVMISAELEEIMNLSDRIAVMYAGQIAGVLDAVAATTEQIGELMAGGQLTDKPLNTGKSAAMREAS</sequence>
<keyword evidence="8" id="KW-1278">Translocase</keyword>
<keyword evidence="2" id="KW-0813">Transport</keyword>
<dbReference type="CDD" id="cd03216">
    <property type="entry name" value="ABC_Carb_Monos_I"/>
    <property type="match status" value="1"/>
</dbReference>
<dbReference type="GO" id="GO:0005886">
    <property type="term" value="C:plasma membrane"/>
    <property type="evidence" value="ECO:0007669"/>
    <property type="project" value="UniProtKB-SubCell"/>
</dbReference>
<evidence type="ECO:0000256" key="5">
    <source>
        <dbReference type="ARBA" id="ARBA00022737"/>
    </source>
</evidence>
<evidence type="ECO:0000256" key="2">
    <source>
        <dbReference type="ARBA" id="ARBA00022448"/>
    </source>
</evidence>
<accession>A0A502G9B3</accession>
<evidence type="ECO:0000256" key="8">
    <source>
        <dbReference type="ARBA" id="ARBA00022967"/>
    </source>
</evidence>
<dbReference type="PANTHER" id="PTHR43790">
    <property type="entry name" value="CARBOHYDRATE TRANSPORT ATP-BINDING PROTEIN MG119-RELATED"/>
    <property type="match status" value="1"/>
</dbReference>
<keyword evidence="9" id="KW-0472">Membrane</keyword>
<dbReference type="RefSeq" id="WP_140474121.1">
    <property type="nucleotide sequence ID" value="NZ_RCZD01000010.1"/>
</dbReference>
<reference evidence="11 12" key="1">
    <citation type="journal article" date="2019" name="Environ. Microbiol.">
        <title>Species interactions and distinct microbial communities in high Arctic permafrost affected cryosols are associated with the CH4 and CO2 gas fluxes.</title>
        <authorList>
            <person name="Altshuler I."/>
            <person name="Hamel J."/>
            <person name="Turney S."/>
            <person name="Magnuson E."/>
            <person name="Levesque R."/>
            <person name="Greer C."/>
            <person name="Whyte L.G."/>
        </authorList>
    </citation>
    <scope>NUCLEOTIDE SEQUENCE [LARGE SCALE GENOMIC DNA]</scope>
    <source>
        <strain evidence="11 12">E4</strain>
    </source>
</reference>
<dbReference type="InterPro" id="IPR050107">
    <property type="entry name" value="ABC_carbohydrate_import_ATPase"/>
</dbReference>
<dbReference type="Pfam" id="PF00005">
    <property type="entry name" value="ABC_tran"/>
    <property type="match status" value="2"/>
</dbReference>
<feature type="domain" description="ABC transporter" evidence="10">
    <location>
        <begin position="13"/>
        <end position="248"/>
    </location>
</feature>
<dbReference type="SUPFAM" id="SSF52540">
    <property type="entry name" value="P-loop containing nucleoside triphosphate hydrolases"/>
    <property type="match status" value="2"/>
</dbReference>
<keyword evidence="4" id="KW-0762">Sugar transport</keyword>
<proteinExistence type="predicted"/>
<dbReference type="InterPro" id="IPR003439">
    <property type="entry name" value="ABC_transporter-like_ATP-bd"/>
</dbReference>
<dbReference type="InterPro" id="IPR017871">
    <property type="entry name" value="ABC_transporter-like_CS"/>
</dbReference>
<comment type="caution">
    <text evidence="11">The sequence shown here is derived from an EMBL/GenBank/DDBJ whole genome shotgun (WGS) entry which is preliminary data.</text>
</comment>
<dbReference type="AlphaFoldDB" id="A0A502G9B3"/>
<protein>
    <submittedName>
        <fullName evidence="11">ABC transporter ATP-binding protein</fullName>
    </submittedName>
</protein>
<organism evidence="11 12">
    <name type="scientific">Ewingella americana</name>
    <dbReference type="NCBI Taxonomy" id="41202"/>
    <lineage>
        <taxon>Bacteria</taxon>
        <taxon>Pseudomonadati</taxon>
        <taxon>Pseudomonadota</taxon>
        <taxon>Gammaproteobacteria</taxon>
        <taxon>Enterobacterales</taxon>
        <taxon>Yersiniaceae</taxon>
        <taxon>Ewingella</taxon>
    </lineage>
</organism>
<feature type="domain" description="ABC transporter" evidence="10">
    <location>
        <begin position="265"/>
        <end position="509"/>
    </location>
</feature>
<dbReference type="PROSITE" id="PS50893">
    <property type="entry name" value="ABC_TRANSPORTER_2"/>
    <property type="match status" value="2"/>
</dbReference>
<keyword evidence="7 11" id="KW-0067">ATP-binding</keyword>
<dbReference type="InterPro" id="IPR003593">
    <property type="entry name" value="AAA+_ATPase"/>
</dbReference>
<dbReference type="PROSITE" id="PS00211">
    <property type="entry name" value="ABC_TRANSPORTER_1"/>
    <property type="match status" value="1"/>
</dbReference>
<dbReference type="FunFam" id="3.40.50.300:FF:000127">
    <property type="entry name" value="Ribose import ATP-binding protein RbsA"/>
    <property type="match status" value="1"/>
</dbReference>
<keyword evidence="12" id="KW-1185">Reference proteome</keyword>
<evidence type="ECO:0000256" key="4">
    <source>
        <dbReference type="ARBA" id="ARBA00022597"/>
    </source>
</evidence>
<evidence type="ECO:0000256" key="3">
    <source>
        <dbReference type="ARBA" id="ARBA00022475"/>
    </source>
</evidence>
<evidence type="ECO:0000259" key="10">
    <source>
        <dbReference type="PROSITE" id="PS50893"/>
    </source>
</evidence>
<dbReference type="CDD" id="cd03215">
    <property type="entry name" value="ABC_Carb_Monos_II"/>
    <property type="match status" value="1"/>
</dbReference>
<keyword evidence="6" id="KW-0547">Nucleotide-binding</keyword>
<dbReference type="PANTHER" id="PTHR43790:SF4">
    <property type="entry name" value="GUANOSINE IMPORT ATP-BINDING PROTEIN NUPO"/>
    <property type="match status" value="1"/>
</dbReference>
<evidence type="ECO:0000256" key="6">
    <source>
        <dbReference type="ARBA" id="ARBA00022741"/>
    </source>
</evidence>
<dbReference type="EMBL" id="RCZD01000010">
    <property type="protein sequence ID" value="TPG58747.1"/>
    <property type="molecule type" value="Genomic_DNA"/>
</dbReference>